<keyword evidence="4" id="KW-0472">Membrane</keyword>
<feature type="domain" description="Methyl-accepting transducer" evidence="5">
    <location>
        <begin position="207"/>
        <end position="457"/>
    </location>
</feature>
<accession>A0A1H1EAS0</accession>
<dbReference type="PANTHER" id="PTHR32089:SF112">
    <property type="entry name" value="LYSOZYME-LIKE PROTEIN-RELATED"/>
    <property type="match status" value="1"/>
</dbReference>
<evidence type="ECO:0000256" key="3">
    <source>
        <dbReference type="SAM" id="Coils"/>
    </source>
</evidence>
<dbReference type="SMART" id="SM00283">
    <property type="entry name" value="MA"/>
    <property type="match status" value="1"/>
</dbReference>
<feature type="transmembrane region" description="Helical" evidence="4">
    <location>
        <begin position="140"/>
        <end position="161"/>
    </location>
</feature>
<gene>
    <name evidence="6" type="ORF">SAMN05216231_2794</name>
</gene>
<organism evidence="6 7">
    <name type="scientific">Virgibacillus salinus</name>
    <dbReference type="NCBI Taxonomy" id="553311"/>
    <lineage>
        <taxon>Bacteria</taxon>
        <taxon>Bacillati</taxon>
        <taxon>Bacillota</taxon>
        <taxon>Bacilli</taxon>
        <taxon>Bacillales</taxon>
        <taxon>Bacillaceae</taxon>
        <taxon>Virgibacillus</taxon>
    </lineage>
</organism>
<feature type="transmembrane region" description="Helical" evidence="4">
    <location>
        <begin position="67"/>
        <end position="85"/>
    </location>
</feature>
<reference evidence="6 7" key="1">
    <citation type="submission" date="2016-10" db="EMBL/GenBank/DDBJ databases">
        <authorList>
            <person name="de Groot N.N."/>
        </authorList>
    </citation>
    <scope>NUCLEOTIDE SEQUENCE [LARGE SCALE GENOMIC DNA]</scope>
    <source>
        <strain evidence="6 7">CGMCC 1.10449</strain>
    </source>
</reference>
<dbReference type="SUPFAM" id="SSF58104">
    <property type="entry name" value="Methyl-accepting chemotaxis protein (MCP) signaling domain"/>
    <property type="match status" value="1"/>
</dbReference>
<dbReference type="Gene3D" id="1.10.287.950">
    <property type="entry name" value="Methyl-accepting chemotaxis protein"/>
    <property type="match status" value="1"/>
</dbReference>
<keyword evidence="4" id="KW-0812">Transmembrane</keyword>
<dbReference type="GO" id="GO:0016020">
    <property type="term" value="C:membrane"/>
    <property type="evidence" value="ECO:0007669"/>
    <property type="project" value="InterPro"/>
</dbReference>
<dbReference type="InterPro" id="IPR004089">
    <property type="entry name" value="MCPsignal_dom"/>
</dbReference>
<evidence type="ECO:0000256" key="1">
    <source>
        <dbReference type="ARBA" id="ARBA00023224"/>
    </source>
</evidence>
<feature type="transmembrane region" description="Helical" evidence="4">
    <location>
        <begin position="97"/>
        <end position="128"/>
    </location>
</feature>
<keyword evidence="4" id="KW-1133">Transmembrane helix</keyword>
<evidence type="ECO:0000256" key="2">
    <source>
        <dbReference type="PROSITE-ProRule" id="PRU00284"/>
    </source>
</evidence>
<evidence type="ECO:0000313" key="7">
    <source>
        <dbReference type="Proteomes" id="UP000199444"/>
    </source>
</evidence>
<dbReference type="Proteomes" id="UP000199444">
    <property type="component" value="Unassembled WGS sequence"/>
</dbReference>
<evidence type="ECO:0000259" key="5">
    <source>
        <dbReference type="PROSITE" id="PS50111"/>
    </source>
</evidence>
<keyword evidence="7" id="KW-1185">Reference proteome</keyword>
<proteinExistence type="predicted"/>
<evidence type="ECO:0000313" key="6">
    <source>
        <dbReference type="EMBL" id="SDQ85628.1"/>
    </source>
</evidence>
<feature type="transmembrane region" description="Helical" evidence="4">
    <location>
        <begin position="15"/>
        <end position="35"/>
    </location>
</feature>
<keyword evidence="1 2" id="KW-0807">Transducer</keyword>
<dbReference type="PROSITE" id="PS50111">
    <property type="entry name" value="CHEMOTAXIS_TRANSDUC_2"/>
    <property type="match status" value="1"/>
</dbReference>
<dbReference type="STRING" id="553311.SAMN05216231_2794"/>
<keyword evidence="3" id="KW-0175">Coiled coil</keyword>
<feature type="coiled-coil region" evidence="3">
    <location>
        <begin position="362"/>
        <end position="389"/>
    </location>
</feature>
<feature type="transmembrane region" description="Helical" evidence="4">
    <location>
        <begin position="41"/>
        <end position="60"/>
    </location>
</feature>
<name>A0A1H1EAS0_9BACI</name>
<feature type="coiled-coil region" evidence="3">
    <location>
        <begin position="439"/>
        <end position="487"/>
    </location>
</feature>
<dbReference type="AlphaFoldDB" id="A0A1H1EAS0"/>
<dbReference type="PANTHER" id="PTHR32089">
    <property type="entry name" value="METHYL-ACCEPTING CHEMOTAXIS PROTEIN MCPB"/>
    <property type="match status" value="1"/>
</dbReference>
<evidence type="ECO:0000256" key="4">
    <source>
        <dbReference type="SAM" id="Phobius"/>
    </source>
</evidence>
<protein>
    <submittedName>
        <fullName evidence="6">Methyl-accepting chemotaxis protein</fullName>
    </submittedName>
</protein>
<dbReference type="EMBL" id="FNKD01000003">
    <property type="protein sequence ID" value="SDQ85628.1"/>
    <property type="molecule type" value="Genomic_DNA"/>
</dbReference>
<dbReference type="GO" id="GO:0007165">
    <property type="term" value="P:signal transduction"/>
    <property type="evidence" value="ECO:0007669"/>
    <property type="project" value="UniProtKB-KW"/>
</dbReference>
<dbReference type="RefSeq" id="WP_092493577.1">
    <property type="nucleotide sequence ID" value="NZ_FNKD01000003.1"/>
</dbReference>
<dbReference type="Pfam" id="PF00015">
    <property type="entry name" value="MCPsignal"/>
    <property type="match status" value="1"/>
</dbReference>
<sequence>MENNNHSIVHKQNRILFYILLFSLFLGVGAELVVGAPTENLIALGIGGGFSVAIIGIFHYKQIFTKTVPYLAIISLSGVAFIIILSSDYVTNMLFTFYVLAVAAISLSLTVLVTGGFFGLSLLTFFVISKGEIIGFDARATAITIVFFVLVFAVLVIQVRVARKLLTDAKSALTDSENHSENQRKQAEVVEASATNVRSQMTIIEQDSNLNSQSMQEMRLAFQEITKASQTQAESATTISTTIEQTGKKLSKMIHSFSQSTADGEELKELSMEGQQSMENLSATMEGFQQSFEQLGTNMNNLVHKMQENNTFTEKIQDIAAQTNLLALNASIEAARAGESGKGFAVVAGEVRKLAEVSQHTAQQISQNLQIIEDHARQAQQEVDNNKEQLQKSAISVQETKVNFEKITGQLINFIKYLGYLAKQANDIQASSETIDGSVDQLASLIEETTATIQELEAMLEEQVDRMTNLASAIEETNEVAATLEKAK</sequence>